<dbReference type="InterPro" id="IPR041392">
    <property type="entry name" value="GHD"/>
</dbReference>
<dbReference type="PANTHER" id="PTHR23421">
    <property type="entry name" value="BETA-GALACTOSIDASE RELATED"/>
    <property type="match status" value="1"/>
</dbReference>
<dbReference type="EC" id="3.2.1.23" evidence="3"/>
<dbReference type="InterPro" id="IPR008979">
    <property type="entry name" value="Galactose-bd-like_sf"/>
</dbReference>
<dbReference type="SUPFAM" id="SSF49785">
    <property type="entry name" value="Galactose-binding domain-like"/>
    <property type="match status" value="2"/>
</dbReference>
<evidence type="ECO:0000259" key="8">
    <source>
        <dbReference type="Pfam" id="PF17834"/>
    </source>
</evidence>
<evidence type="ECO:0000256" key="3">
    <source>
        <dbReference type="ARBA" id="ARBA00012756"/>
    </source>
</evidence>
<dbReference type="FunFam" id="2.60.120.260:FF:000061">
    <property type="entry name" value="Beta-galactosidase"/>
    <property type="match status" value="1"/>
</dbReference>
<keyword evidence="4" id="KW-0732">Signal</keyword>
<dbReference type="InterPro" id="IPR031330">
    <property type="entry name" value="Gly_Hdrlase_35_cat"/>
</dbReference>
<dbReference type="Pfam" id="PF17834">
    <property type="entry name" value="GHD"/>
    <property type="match status" value="1"/>
</dbReference>
<keyword evidence="6" id="KW-0326">Glycosidase</keyword>
<dbReference type="InterPro" id="IPR048913">
    <property type="entry name" value="BetaGal_gal-bd"/>
</dbReference>
<dbReference type="FunFam" id="2.60.120.260:FF:000076">
    <property type="entry name" value="Beta-galactosidase"/>
    <property type="match status" value="1"/>
</dbReference>
<protein>
    <recommendedName>
        <fullName evidence="3">beta-galactosidase</fullName>
        <ecNumber evidence="3">3.2.1.23</ecNumber>
    </recommendedName>
</protein>
<dbReference type="AlphaFoldDB" id="A0A5P1EPI3"/>
<accession>A0A5P1EPI3</accession>
<comment type="catalytic activity">
    <reaction evidence="1">
        <text>Hydrolysis of terminal non-reducing beta-D-galactose residues in beta-D-galactosides.</text>
        <dbReference type="EC" id="3.2.1.23"/>
    </reaction>
</comment>
<dbReference type="PRINTS" id="PR00742">
    <property type="entry name" value="GLHYDRLASE35"/>
</dbReference>
<dbReference type="InterPro" id="IPR001944">
    <property type="entry name" value="Glycoside_Hdrlase_35"/>
</dbReference>
<dbReference type="Gene3D" id="3.20.20.80">
    <property type="entry name" value="Glycosidases"/>
    <property type="match status" value="1"/>
</dbReference>
<organism evidence="10 11">
    <name type="scientific">Asparagus officinalis</name>
    <name type="common">Garden asparagus</name>
    <dbReference type="NCBI Taxonomy" id="4686"/>
    <lineage>
        <taxon>Eukaryota</taxon>
        <taxon>Viridiplantae</taxon>
        <taxon>Streptophyta</taxon>
        <taxon>Embryophyta</taxon>
        <taxon>Tracheophyta</taxon>
        <taxon>Spermatophyta</taxon>
        <taxon>Magnoliopsida</taxon>
        <taxon>Liliopsida</taxon>
        <taxon>Asparagales</taxon>
        <taxon>Asparagaceae</taxon>
        <taxon>Asparagoideae</taxon>
        <taxon>Asparagus</taxon>
    </lineage>
</organism>
<feature type="domain" description="Beta-galactosidase beta-sandwich" evidence="8">
    <location>
        <begin position="146"/>
        <end position="202"/>
    </location>
</feature>
<keyword evidence="11" id="KW-1185">Reference proteome</keyword>
<keyword evidence="5" id="KW-0378">Hydrolase</keyword>
<dbReference type="GO" id="GO:0004565">
    <property type="term" value="F:beta-galactosidase activity"/>
    <property type="evidence" value="ECO:0007669"/>
    <property type="project" value="UniProtKB-EC"/>
</dbReference>
<dbReference type="EMBL" id="CM007386">
    <property type="protein sequence ID" value="ONK66471.1"/>
    <property type="molecule type" value="Genomic_DNA"/>
</dbReference>
<evidence type="ECO:0000259" key="9">
    <source>
        <dbReference type="Pfam" id="PF21467"/>
    </source>
</evidence>
<gene>
    <name evidence="10" type="ORF">A4U43_C06F8450</name>
</gene>
<dbReference type="OMA" id="MEAWSAT"/>
<feature type="domain" description="Beta-galactosidase galactose-binding" evidence="9">
    <location>
        <begin position="421"/>
        <end position="507"/>
    </location>
</feature>
<dbReference type="GO" id="GO:0005975">
    <property type="term" value="P:carbohydrate metabolic process"/>
    <property type="evidence" value="ECO:0007669"/>
    <property type="project" value="InterPro"/>
</dbReference>
<dbReference type="Gramene" id="ONK66471">
    <property type="protein sequence ID" value="ONK66471"/>
    <property type="gene ID" value="A4U43_C06F8450"/>
</dbReference>
<feature type="domain" description="Glycoside hydrolase 35 catalytic" evidence="7">
    <location>
        <begin position="14"/>
        <end position="123"/>
    </location>
</feature>
<evidence type="ECO:0000256" key="1">
    <source>
        <dbReference type="ARBA" id="ARBA00001412"/>
    </source>
</evidence>
<dbReference type="Pfam" id="PF21467">
    <property type="entry name" value="BetaGal_gal-bd"/>
    <property type="match status" value="1"/>
</dbReference>
<reference evidence="11" key="1">
    <citation type="journal article" date="2017" name="Nat. Commun.">
        <title>The asparagus genome sheds light on the origin and evolution of a young Y chromosome.</title>
        <authorList>
            <person name="Harkess A."/>
            <person name="Zhou J."/>
            <person name="Xu C."/>
            <person name="Bowers J.E."/>
            <person name="Van der Hulst R."/>
            <person name="Ayyampalayam S."/>
            <person name="Mercati F."/>
            <person name="Riccardi P."/>
            <person name="McKain M.R."/>
            <person name="Kakrana A."/>
            <person name="Tang H."/>
            <person name="Ray J."/>
            <person name="Groenendijk J."/>
            <person name="Arikit S."/>
            <person name="Mathioni S.M."/>
            <person name="Nakano M."/>
            <person name="Shan H."/>
            <person name="Telgmann-Rauber A."/>
            <person name="Kanno A."/>
            <person name="Yue Z."/>
            <person name="Chen H."/>
            <person name="Li W."/>
            <person name="Chen Y."/>
            <person name="Xu X."/>
            <person name="Zhang Y."/>
            <person name="Luo S."/>
            <person name="Chen H."/>
            <person name="Gao J."/>
            <person name="Mao Z."/>
            <person name="Pires J.C."/>
            <person name="Luo M."/>
            <person name="Kudrna D."/>
            <person name="Wing R.A."/>
            <person name="Meyers B.C."/>
            <person name="Yi K."/>
            <person name="Kong H."/>
            <person name="Lavrijsen P."/>
            <person name="Sunseri F."/>
            <person name="Falavigna A."/>
            <person name="Ye Y."/>
            <person name="Leebens-Mack J.H."/>
            <person name="Chen G."/>
        </authorList>
    </citation>
    <scope>NUCLEOTIDE SEQUENCE [LARGE SCALE GENOMIC DNA]</scope>
    <source>
        <strain evidence="11">cv. DH0086</strain>
    </source>
</reference>
<evidence type="ECO:0000313" key="11">
    <source>
        <dbReference type="Proteomes" id="UP000243459"/>
    </source>
</evidence>
<sequence>MMGNGEIGKPFLLIDTCNGFYCDGFTPNKPYKPKLWTEAWTGWFSSFGGPIPHRPIEDLAYAVASFIQSGGSLVSYYMYHGGTNFGRTAGNFIATSYDYDAPIDEYGLVRQPKYDHLRDLHKVIKKCEPILVYGELTVASLGDNQQSYVYRSKSGACAAFLANNDTKSSASVTYNGMSYELPPWSISILPDCKTAVYNTARVRGNKVQMKMSRIGGFSWKSYKEQTYNDDKKAFMTSGLLEQVNMTKNFMESDKNTFTDTGLLEQVNVTRDRTDYLWYTTHVNISENEQYLKNGQYLALTVSSAGPSLHIYINGQLTGIAFGGLERSTLTYTGNVKLRAGMNKISLLSATVGLYNGGTHYESWNYGVLGPVILNGLNEGKRDLSWGQWIYQVGLQGEALNLYSFRGISSVNWGEASKAQPLTWYKAFFNAPEGNDPLALDMNSMGKGLVWINGHNIGRYWPSYKAHGACNGCDYRGHHNETVCISNCGESSQRWYHLPRSWLNPTDNLIVVFEEWGGDPNGISLVKRVGE</sequence>
<evidence type="ECO:0000256" key="4">
    <source>
        <dbReference type="ARBA" id="ARBA00022729"/>
    </source>
</evidence>
<name>A0A5P1EPI3_ASPOF</name>
<dbReference type="FunFam" id="2.60.120.260:FF:000142">
    <property type="entry name" value="Beta-galactosidase"/>
    <property type="match status" value="1"/>
</dbReference>
<dbReference type="Proteomes" id="UP000243459">
    <property type="component" value="Chromosome 6"/>
</dbReference>
<evidence type="ECO:0000256" key="5">
    <source>
        <dbReference type="ARBA" id="ARBA00022801"/>
    </source>
</evidence>
<proteinExistence type="inferred from homology"/>
<comment type="similarity">
    <text evidence="2">Belongs to the glycosyl hydrolase 35 family.</text>
</comment>
<evidence type="ECO:0000259" key="7">
    <source>
        <dbReference type="Pfam" id="PF01301"/>
    </source>
</evidence>
<dbReference type="SUPFAM" id="SSF51445">
    <property type="entry name" value="(Trans)glycosidases"/>
    <property type="match status" value="1"/>
</dbReference>
<evidence type="ECO:0000313" key="10">
    <source>
        <dbReference type="EMBL" id="ONK66471.1"/>
    </source>
</evidence>
<evidence type="ECO:0000256" key="2">
    <source>
        <dbReference type="ARBA" id="ARBA00009809"/>
    </source>
</evidence>
<dbReference type="InterPro" id="IPR017853">
    <property type="entry name" value="GH"/>
</dbReference>
<evidence type="ECO:0000256" key="6">
    <source>
        <dbReference type="ARBA" id="ARBA00023295"/>
    </source>
</evidence>
<dbReference type="Gene3D" id="2.60.120.260">
    <property type="entry name" value="Galactose-binding domain-like"/>
    <property type="match status" value="2"/>
</dbReference>
<dbReference type="Pfam" id="PF01301">
    <property type="entry name" value="Glyco_hydro_35"/>
    <property type="match status" value="1"/>
</dbReference>